<organism evidence="1 2">
    <name type="scientific">Actinocrinis puniceicyclus</name>
    <dbReference type="NCBI Taxonomy" id="977794"/>
    <lineage>
        <taxon>Bacteria</taxon>
        <taxon>Bacillati</taxon>
        <taxon>Actinomycetota</taxon>
        <taxon>Actinomycetes</taxon>
        <taxon>Catenulisporales</taxon>
        <taxon>Actinospicaceae</taxon>
        <taxon>Actinocrinis</taxon>
    </lineage>
</organism>
<evidence type="ECO:0000313" key="2">
    <source>
        <dbReference type="Proteomes" id="UP000677913"/>
    </source>
</evidence>
<evidence type="ECO:0000313" key="1">
    <source>
        <dbReference type="EMBL" id="MBS2961536.1"/>
    </source>
</evidence>
<dbReference type="Proteomes" id="UP000677913">
    <property type="component" value="Unassembled WGS sequence"/>
</dbReference>
<gene>
    <name evidence="1" type="ORF">KGA66_00660</name>
</gene>
<reference evidence="1" key="1">
    <citation type="submission" date="2021-04" db="EMBL/GenBank/DDBJ databases">
        <title>Genome based classification of Actinospica acidithermotolerans sp. nov., an actinobacterium isolated from an Indonesian hot spring.</title>
        <authorList>
            <person name="Kusuma A.B."/>
            <person name="Putra K.E."/>
            <person name="Nafisah S."/>
            <person name="Loh J."/>
            <person name="Nouioui I."/>
            <person name="Goodfellow M."/>
        </authorList>
    </citation>
    <scope>NUCLEOTIDE SEQUENCE</scope>
    <source>
        <strain evidence="1">DSM 45618</strain>
    </source>
</reference>
<dbReference type="AlphaFoldDB" id="A0A8J8BAX8"/>
<accession>A0A8J8BAX8</accession>
<comment type="caution">
    <text evidence="1">The sequence shown here is derived from an EMBL/GenBank/DDBJ whole genome shotgun (WGS) entry which is preliminary data.</text>
</comment>
<protein>
    <submittedName>
        <fullName evidence="1">Uncharacterized protein</fullName>
    </submittedName>
</protein>
<sequence>MPDAIEPADAGRVVTRRAEHARQNYDGIVLTCRAAVGDTEPLVYLAHYTRGVFDFAVSAAGRGAPQPEDHDRLDRSGRQLNLAVARLEKVCGTLDSGALIRVVLQGEHAALFHYLKVDGQSIFGWARGESVEPIRAADLRIFDVVETAVGGLGLQSINWGGFRTRAAQASAELAAGARGAADAPPVEPAAKPHLVSRIRERADEEIARRASDALSVKALHYLGLFREGEPVFCVDILDAADLAQFFQKTSPEGRRDGYAAVARQLRLQENRLEQVLGTVDGGRVMRLVLDVALGAIYVTPLRDGGILLGVTLEQRLVDDADAAFGRLSGRVGGRWPQC</sequence>
<proteinExistence type="predicted"/>
<dbReference type="RefSeq" id="WP_211463301.1">
    <property type="nucleotide sequence ID" value="NZ_JAGSXH010000001.1"/>
</dbReference>
<name>A0A8J8BAX8_9ACTN</name>
<dbReference type="EMBL" id="JAGSXH010000001">
    <property type="protein sequence ID" value="MBS2961536.1"/>
    <property type="molecule type" value="Genomic_DNA"/>
</dbReference>
<keyword evidence="2" id="KW-1185">Reference proteome</keyword>